<protein>
    <submittedName>
        <fullName evidence="1">Uncharacterized protein</fullName>
    </submittedName>
</protein>
<sequence>MQSYSQNEDINNFMSITGCQDYQKAQSFMQMAENILENAIQLYMDYEGGLNQNTQQNELYNQQQQQRLIIQESPKSKIYSVFLKDTFIILIKIFNYSHRMMLSLKNIESIQKKKEQNRMVFLKKLQNMVQNLSPIISKIHLITAMTFYNIFNNKRFKQKQLFKVEISKKIDKSK</sequence>
<evidence type="ECO:0000313" key="1">
    <source>
        <dbReference type="EMBL" id="CAD8050646.1"/>
    </source>
</evidence>
<evidence type="ECO:0000313" key="2">
    <source>
        <dbReference type="Proteomes" id="UP000692954"/>
    </source>
</evidence>
<gene>
    <name evidence="1" type="ORF">PSON_ATCC_30995.1.T0050122</name>
</gene>
<organism evidence="1 2">
    <name type="scientific">Paramecium sonneborni</name>
    <dbReference type="NCBI Taxonomy" id="65129"/>
    <lineage>
        <taxon>Eukaryota</taxon>
        <taxon>Sar</taxon>
        <taxon>Alveolata</taxon>
        <taxon>Ciliophora</taxon>
        <taxon>Intramacronucleata</taxon>
        <taxon>Oligohymenophorea</taxon>
        <taxon>Peniculida</taxon>
        <taxon>Parameciidae</taxon>
        <taxon>Paramecium</taxon>
    </lineage>
</organism>
<dbReference type="Pfam" id="PF14555">
    <property type="entry name" value="UBA_4"/>
    <property type="match status" value="1"/>
</dbReference>
<dbReference type="Proteomes" id="UP000692954">
    <property type="component" value="Unassembled WGS sequence"/>
</dbReference>
<comment type="caution">
    <text evidence="1">The sequence shown here is derived from an EMBL/GenBank/DDBJ whole genome shotgun (WGS) entry which is preliminary data.</text>
</comment>
<dbReference type="AlphaFoldDB" id="A0A8S1KCH2"/>
<name>A0A8S1KCH2_9CILI</name>
<dbReference type="EMBL" id="CAJJDN010000005">
    <property type="protein sequence ID" value="CAD8050646.1"/>
    <property type="molecule type" value="Genomic_DNA"/>
</dbReference>
<keyword evidence="2" id="KW-1185">Reference proteome</keyword>
<accession>A0A8S1KCH2</accession>
<reference evidence="1" key="1">
    <citation type="submission" date="2021-01" db="EMBL/GenBank/DDBJ databases">
        <authorList>
            <consortium name="Genoscope - CEA"/>
            <person name="William W."/>
        </authorList>
    </citation>
    <scope>NUCLEOTIDE SEQUENCE</scope>
</reference>
<proteinExistence type="predicted"/>